<keyword evidence="3" id="KW-1133">Transmembrane helix</keyword>
<evidence type="ECO:0000313" key="4">
    <source>
        <dbReference type="EMBL" id="MBR0559808.1"/>
    </source>
</evidence>
<keyword evidence="2" id="KW-0812">Transmembrane</keyword>
<dbReference type="SUPFAM" id="SSF53448">
    <property type="entry name" value="Nucleotide-diphospho-sugar transferases"/>
    <property type="match status" value="1"/>
</dbReference>
<dbReference type="PANTHER" id="PTHR21461:SF69">
    <property type="entry name" value="GLYCOSYLTRANSFERASE FAMILY 92 PROTEIN"/>
    <property type="match status" value="1"/>
</dbReference>
<dbReference type="Gene3D" id="3.90.550.10">
    <property type="entry name" value="Spore Coat Polysaccharide Biosynthesis Protein SpsA, Chain A"/>
    <property type="match status" value="1"/>
</dbReference>
<evidence type="ECO:0000256" key="3">
    <source>
        <dbReference type="ARBA" id="ARBA00022989"/>
    </source>
</evidence>
<keyword evidence="5" id="KW-1185">Reference proteome</keyword>
<accession>A0ABS5E8H9</accession>
<sequence>MQVYSPPRVAVVTIVCNEITDFLSWLGWHIRLGVQTFVIFDDGSSDGTEKIIADAACSHDIRLYKIEGGSGNHINRQKDTYLYALKELRKTHNWVGFLDADEFLYLDNDLSIIEYLDKISQNIGAVGFHWCNYGSSGHVLKPSTSILNAFDHHSRSDEMINRHIKTFLRIDSWSGEWENVHYFPLRRGKYVDASGKDIEWSNLKGVTSQPANWQGGRILHYQIRSMEHYVERAKRRKDIELKSYNFYQSDWNDLYNQEPKKYLFDVNMWHYNTINQSYARALNILINNTHKVNNKEINNTNFNILEVKNLNSSDIFDKIDEKIFVLYSGDILGDCIYLFCSDKYSNIKPINTHDLCTTFIPCNVVFIENKNEFYLQGIINKKYLQMSPKNKLSFINHNELAEESVFFFEDYSKTSVNISIFILLQDALSEKITLETLIRLSCRDFKNTILLLPLLLPNLPLSDRQEFEGILGFKIH</sequence>
<evidence type="ECO:0000313" key="5">
    <source>
        <dbReference type="Proteomes" id="UP000677812"/>
    </source>
</evidence>
<comment type="subcellular location">
    <subcellularLocation>
        <location evidence="1">Membrane</location>
        <topology evidence="1">Single-pass membrane protein</topology>
    </subcellularLocation>
</comment>
<evidence type="ECO:0000256" key="2">
    <source>
        <dbReference type="ARBA" id="ARBA00022692"/>
    </source>
</evidence>
<dbReference type="EMBL" id="JAGRQH010000003">
    <property type="protein sequence ID" value="MBR0559808.1"/>
    <property type="molecule type" value="Genomic_DNA"/>
</dbReference>
<proteinExistence type="predicted"/>
<dbReference type="PANTHER" id="PTHR21461">
    <property type="entry name" value="GLYCOSYLTRANSFERASE FAMILY 92 PROTEIN"/>
    <property type="match status" value="1"/>
</dbReference>
<reference evidence="4 5" key="1">
    <citation type="submission" date="2021-04" db="EMBL/GenBank/DDBJ databases">
        <title>The complete genome sequence of Neokomagataea sp. TBRC 2177.</title>
        <authorList>
            <person name="Charoenyingcharoen P."/>
            <person name="Yukphan P."/>
        </authorList>
    </citation>
    <scope>NUCLEOTIDE SEQUENCE [LARGE SCALE GENOMIC DNA]</scope>
    <source>
        <strain evidence="4 5">TBRC 2177</strain>
    </source>
</reference>
<keyword evidence="3" id="KW-0472">Membrane</keyword>
<gene>
    <name evidence="4" type="ORF">KB213_07050</name>
</gene>
<dbReference type="Proteomes" id="UP000677812">
    <property type="component" value="Unassembled WGS sequence"/>
</dbReference>
<comment type="caution">
    <text evidence="4">The sequence shown here is derived from an EMBL/GenBank/DDBJ whole genome shotgun (WGS) entry which is preliminary data.</text>
</comment>
<dbReference type="InterPro" id="IPR029044">
    <property type="entry name" value="Nucleotide-diphossugar_trans"/>
</dbReference>
<dbReference type="RefSeq" id="WP_211681591.1">
    <property type="nucleotide sequence ID" value="NZ_JAGRQH010000003.1"/>
</dbReference>
<evidence type="ECO:0000256" key="1">
    <source>
        <dbReference type="ARBA" id="ARBA00004167"/>
    </source>
</evidence>
<dbReference type="CDD" id="cd00761">
    <property type="entry name" value="Glyco_tranf_GTA_type"/>
    <property type="match status" value="1"/>
</dbReference>
<name>A0ABS5E8H9_9PROT</name>
<protein>
    <submittedName>
        <fullName evidence="4">Glycosyltransferase family 2 protein</fullName>
    </submittedName>
</protein>
<dbReference type="Pfam" id="PF13704">
    <property type="entry name" value="Glyco_tranf_2_4"/>
    <property type="match status" value="1"/>
</dbReference>
<organism evidence="4 5">
    <name type="scientific">Neokomagataea anthophila</name>
    <dbReference type="NCBI Taxonomy" id="2826925"/>
    <lineage>
        <taxon>Bacteria</taxon>
        <taxon>Pseudomonadati</taxon>
        <taxon>Pseudomonadota</taxon>
        <taxon>Alphaproteobacteria</taxon>
        <taxon>Acetobacterales</taxon>
        <taxon>Acetobacteraceae</taxon>
        <taxon>Neokomagataea</taxon>
    </lineage>
</organism>